<evidence type="ECO:0000313" key="2">
    <source>
        <dbReference type="Proteomes" id="UP000320293"/>
    </source>
</evidence>
<evidence type="ECO:0000313" key="1">
    <source>
        <dbReference type="EMBL" id="TRU49692.1"/>
    </source>
</evidence>
<protein>
    <submittedName>
        <fullName evidence="1">Uncharacterized protein</fullName>
    </submittedName>
</protein>
<sequence length="68" mass="7582">MTEINCQKILAQLIQHQSTSHPYENLKNSLAAADGFDTDLNQLSVDCLPITEKNSPLSTILLNRIENN</sequence>
<organism evidence="1 2">
    <name type="scientific">Microcystis aeruginosa Ma_QC_Ca_00000000_S207</name>
    <dbReference type="NCBI Taxonomy" id="2486251"/>
    <lineage>
        <taxon>Bacteria</taxon>
        <taxon>Bacillati</taxon>
        <taxon>Cyanobacteriota</taxon>
        <taxon>Cyanophyceae</taxon>
        <taxon>Oscillatoriophycideae</taxon>
        <taxon>Chroococcales</taxon>
        <taxon>Microcystaceae</taxon>
        <taxon>Microcystis</taxon>
    </lineage>
</organism>
<comment type="caution">
    <text evidence="1">The sequence shown here is derived from an EMBL/GenBank/DDBJ whole genome shotgun (WGS) entry which is preliminary data.</text>
</comment>
<proteinExistence type="predicted"/>
<dbReference type="EMBL" id="SFBF01000133">
    <property type="protein sequence ID" value="TRU49692.1"/>
    <property type="molecule type" value="Genomic_DNA"/>
</dbReference>
<reference evidence="1 2" key="1">
    <citation type="submission" date="2019-01" db="EMBL/GenBank/DDBJ databases">
        <title>Coherence of Microcystis species and biogeography revealed through population genomics.</title>
        <authorList>
            <person name="Perez-Carrascal O.M."/>
            <person name="Terrat Y."/>
            <person name="Giani A."/>
            <person name="Fortin N."/>
            <person name="Tromas N."/>
            <person name="Shapiro B.J."/>
        </authorList>
    </citation>
    <scope>NUCLEOTIDE SEQUENCE [LARGE SCALE GENOMIC DNA]</scope>
    <source>
        <strain evidence="1">Ma_QC_Ca_00000000_S207</strain>
    </source>
</reference>
<name>A0A552FSJ5_MICAE</name>
<dbReference type="Proteomes" id="UP000320293">
    <property type="component" value="Unassembled WGS sequence"/>
</dbReference>
<gene>
    <name evidence="1" type="ORF">EWV91_07225</name>
</gene>
<dbReference type="AlphaFoldDB" id="A0A552FSJ5"/>
<accession>A0A552FSJ5</accession>